<dbReference type="GO" id="GO:0016301">
    <property type="term" value="F:kinase activity"/>
    <property type="evidence" value="ECO:0007669"/>
    <property type="project" value="UniProtKB-KW"/>
</dbReference>
<keyword evidence="10" id="KW-0418">Kinase</keyword>
<feature type="compositionally biased region" description="Low complexity" evidence="9">
    <location>
        <begin position="371"/>
        <end position="384"/>
    </location>
</feature>
<sequence>MDIDPYPASQPVHGQDQLAPSGHDSGTNSSQSQTQSITDSQTSNASSATDQVATPPGSDSGSGVERPPVAEVTAMLKNRYANVGPEVTTGVSSQDSQLHQLSAIAAVQDRLGLDAAGLPRKRMADGEVKDRKGSMSPVKGHSRTTSTVSVASTAGSTIGEVCMSPKGKLSCCLSADADLVQLSAELRTRLSYAMVKVNNGWQARNLDEVESLASQATSPASSTSTVHRRKGSSASPRLPSTVTPSHPQFTYESMNYKGKSNSPPSANSDKPTLAPPASIQPSSSMPAPRSNPRRNSNPRYTPTMLSHSHSASANASAQTTPISNGIRRSHSHLDANMYSPHHKNVREQDAIETLLFMSSPGNSASLKHTFSPSGSPGPQSSAPPRSVGERHALPSGPRRGLPGSRPPSSAKKVGFDKSPGVPPPHSPMDLDSPQQQHYAAHNRSTPKRQATSLASRHRTTLSLPSGLGLGNGTARKTLRDEDIERMLDHAGAELADSSDDEEIQLPQGRNRLAGAMGI</sequence>
<keyword evidence="7" id="KW-0804">Transcription</keyword>
<dbReference type="AlphaFoldDB" id="A0A0B4FLS2"/>
<feature type="compositionally biased region" description="Low complexity" evidence="9">
    <location>
        <begin position="212"/>
        <end position="225"/>
    </location>
</feature>
<feature type="region of interest" description="Disordered" evidence="9">
    <location>
        <begin position="1"/>
        <end position="68"/>
    </location>
</feature>
<dbReference type="GO" id="GO:0005737">
    <property type="term" value="C:cytoplasm"/>
    <property type="evidence" value="ECO:0007669"/>
    <property type="project" value="UniProtKB-SubCell"/>
</dbReference>
<feature type="region of interest" description="Disordered" evidence="9">
    <location>
        <begin position="123"/>
        <end position="148"/>
    </location>
</feature>
<evidence type="ECO:0000256" key="7">
    <source>
        <dbReference type="ARBA" id="ARBA00023163"/>
    </source>
</evidence>
<accession>A0A0B4FLS2</accession>
<evidence type="ECO:0000256" key="9">
    <source>
        <dbReference type="SAM" id="MobiDB-lite"/>
    </source>
</evidence>
<dbReference type="Proteomes" id="UP000031186">
    <property type="component" value="Unassembled WGS sequence"/>
</dbReference>
<proteinExistence type="inferred from homology"/>
<name>A0A0B4FLS2_METAF</name>
<evidence type="ECO:0000256" key="4">
    <source>
        <dbReference type="ARBA" id="ARBA00022490"/>
    </source>
</evidence>
<keyword evidence="4" id="KW-0963">Cytoplasm</keyword>
<protein>
    <submittedName>
        <fullName evidence="10">Cyclin-dependent kinase</fullName>
    </submittedName>
</protein>
<comment type="similarity">
    <text evidence="3">Belongs to the WHI5/NRM1 family.</text>
</comment>
<feature type="compositionally biased region" description="Low complexity" evidence="9">
    <location>
        <begin position="306"/>
        <end position="317"/>
    </location>
</feature>
<dbReference type="PANTHER" id="PTHR28246">
    <property type="entry name" value="G1-SPECIFIC TRANSCRIPTIONAL REPRESSOR WHI5-RELATED"/>
    <property type="match status" value="1"/>
</dbReference>
<dbReference type="GO" id="GO:0000082">
    <property type="term" value="P:G1/S transition of mitotic cell cycle"/>
    <property type="evidence" value="ECO:0007669"/>
    <property type="project" value="InterPro"/>
</dbReference>
<dbReference type="OrthoDB" id="2359117at2759"/>
<evidence type="ECO:0000256" key="3">
    <source>
        <dbReference type="ARBA" id="ARBA00006922"/>
    </source>
</evidence>
<evidence type="ECO:0000313" key="11">
    <source>
        <dbReference type="Proteomes" id="UP000031186"/>
    </source>
</evidence>
<dbReference type="GO" id="GO:0003712">
    <property type="term" value="F:transcription coregulator activity"/>
    <property type="evidence" value="ECO:0007669"/>
    <property type="project" value="TreeGrafter"/>
</dbReference>
<feature type="compositionally biased region" description="Polar residues" evidence="9">
    <location>
        <begin position="232"/>
        <end position="270"/>
    </location>
</feature>
<dbReference type="Pfam" id="PF08528">
    <property type="entry name" value="Whi5"/>
    <property type="match status" value="1"/>
</dbReference>
<reference evidence="10 11" key="1">
    <citation type="journal article" date="2014" name="Proc. Natl. Acad. Sci. U.S.A.">
        <title>Trajectory and genomic determinants of fungal-pathogen speciation and host adaptation.</title>
        <authorList>
            <person name="Hu X."/>
            <person name="Xiao G."/>
            <person name="Zheng P."/>
            <person name="Shang Y."/>
            <person name="Su Y."/>
            <person name="Zhang X."/>
            <person name="Liu X."/>
            <person name="Zhan S."/>
            <person name="St Leger R.J."/>
            <person name="Wang C."/>
        </authorList>
    </citation>
    <scope>NUCLEOTIDE SEQUENCE [LARGE SCALE GENOMIC DNA]</scope>
    <source>
        <strain evidence="10 11">ARSEF 549</strain>
    </source>
</reference>
<dbReference type="EMBL" id="AZNF01000003">
    <property type="protein sequence ID" value="KID68787.1"/>
    <property type="molecule type" value="Genomic_DNA"/>
</dbReference>
<comment type="caution">
    <text evidence="10">The sequence shown here is derived from an EMBL/GenBank/DDBJ whole genome shotgun (WGS) entry which is preliminary data.</text>
</comment>
<feature type="compositionally biased region" description="Polar residues" evidence="9">
    <location>
        <begin position="360"/>
        <end position="370"/>
    </location>
</feature>
<dbReference type="HOGENOM" id="CLU_026594_1_0_1"/>
<keyword evidence="5" id="KW-0678">Repressor</keyword>
<gene>
    <name evidence="10" type="ORF">MAN_03643</name>
</gene>
<organism evidence="10 11">
    <name type="scientific">Metarhizium anisopliae (strain ARSEF 549)</name>
    <dbReference type="NCBI Taxonomy" id="3151832"/>
    <lineage>
        <taxon>Eukaryota</taxon>
        <taxon>Fungi</taxon>
        <taxon>Dikarya</taxon>
        <taxon>Ascomycota</taxon>
        <taxon>Pezizomycotina</taxon>
        <taxon>Sordariomycetes</taxon>
        <taxon>Hypocreomycetidae</taxon>
        <taxon>Hypocreales</taxon>
        <taxon>Clavicipitaceae</taxon>
        <taxon>Metarhizium</taxon>
    </lineage>
</organism>
<feature type="region of interest" description="Disordered" evidence="9">
    <location>
        <begin position="360"/>
        <end position="477"/>
    </location>
</feature>
<evidence type="ECO:0000313" key="10">
    <source>
        <dbReference type="EMBL" id="KID68787.1"/>
    </source>
</evidence>
<evidence type="ECO:0000256" key="2">
    <source>
        <dbReference type="ARBA" id="ARBA00004496"/>
    </source>
</evidence>
<dbReference type="InterPro" id="IPR013734">
    <property type="entry name" value="TF_Nrm1/Whi5"/>
</dbReference>
<dbReference type="GO" id="GO:0033309">
    <property type="term" value="C:SBF transcription complex"/>
    <property type="evidence" value="ECO:0007669"/>
    <property type="project" value="TreeGrafter"/>
</dbReference>
<feature type="compositionally biased region" description="Polar residues" evidence="9">
    <location>
        <begin position="44"/>
        <end position="61"/>
    </location>
</feature>
<feature type="compositionally biased region" description="Low complexity" evidence="9">
    <location>
        <begin position="393"/>
        <end position="409"/>
    </location>
</feature>
<comment type="subcellular location">
    <subcellularLocation>
        <location evidence="2">Cytoplasm</location>
    </subcellularLocation>
    <subcellularLocation>
        <location evidence="1">Nucleus</location>
    </subcellularLocation>
</comment>
<evidence type="ECO:0000256" key="5">
    <source>
        <dbReference type="ARBA" id="ARBA00022491"/>
    </source>
</evidence>
<dbReference type="VEuPathDB" id="FungiDB:MAN_03643"/>
<feature type="compositionally biased region" description="Basic and acidic residues" evidence="9">
    <location>
        <begin position="123"/>
        <end position="133"/>
    </location>
</feature>
<evidence type="ECO:0000256" key="1">
    <source>
        <dbReference type="ARBA" id="ARBA00004123"/>
    </source>
</evidence>
<feature type="region of interest" description="Disordered" evidence="9">
    <location>
        <begin position="212"/>
        <end position="345"/>
    </location>
</feature>
<keyword evidence="10" id="KW-0808">Transferase</keyword>
<keyword evidence="8" id="KW-0539">Nucleus</keyword>
<keyword evidence="6" id="KW-0805">Transcription regulation</keyword>
<evidence type="ECO:0000256" key="6">
    <source>
        <dbReference type="ARBA" id="ARBA00023015"/>
    </source>
</evidence>
<evidence type="ECO:0000256" key="8">
    <source>
        <dbReference type="ARBA" id="ARBA00023242"/>
    </source>
</evidence>
<feature type="compositionally biased region" description="Low complexity" evidence="9">
    <location>
        <begin position="25"/>
        <end position="43"/>
    </location>
</feature>
<keyword evidence="11" id="KW-1185">Reference proteome</keyword>
<dbReference type="InterPro" id="IPR039198">
    <property type="entry name" value="Srl3/Whi5"/>
</dbReference>
<feature type="compositionally biased region" description="Low complexity" evidence="9">
    <location>
        <begin position="281"/>
        <end position="299"/>
    </location>
</feature>
<feature type="non-terminal residue" evidence="10">
    <location>
        <position position="1"/>
    </location>
</feature>
<dbReference type="PANTHER" id="PTHR28246:SF1">
    <property type="entry name" value="G1-SPECIFIC TRANSCRIPTIONAL REPRESSOR WHI5-RELATED"/>
    <property type="match status" value="1"/>
</dbReference>